<dbReference type="Proteomes" id="UP000241462">
    <property type="component" value="Unassembled WGS sequence"/>
</dbReference>
<dbReference type="AlphaFoldDB" id="A0A2T3A9V9"/>
<evidence type="ECO:0000313" key="1">
    <source>
        <dbReference type="EMBL" id="PSR87404.1"/>
    </source>
</evidence>
<accession>A0A2T3A9V9</accession>
<evidence type="ECO:0000313" key="2">
    <source>
        <dbReference type="Proteomes" id="UP000241462"/>
    </source>
</evidence>
<organism evidence="1 2">
    <name type="scientific">Coniella lustricola</name>
    <dbReference type="NCBI Taxonomy" id="2025994"/>
    <lineage>
        <taxon>Eukaryota</taxon>
        <taxon>Fungi</taxon>
        <taxon>Dikarya</taxon>
        <taxon>Ascomycota</taxon>
        <taxon>Pezizomycotina</taxon>
        <taxon>Sordariomycetes</taxon>
        <taxon>Sordariomycetidae</taxon>
        <taxon>Diaporthales</taxon>
        <taxon>Schizoparmaceae</taxon>
        <taxon>Coniella</taxon>
    </lineage>
</organism>
<reference evidence="1 2" key="1">
    <citation type="journal article" date="2018" name="Mycol. Prog.">
        <title>Coniella lustricola, a new species from submerged detritus.</title>
        <authorList>
            <person name="Raudabaugh D.B."/>
            <person name="Iturriaga T."/>
            <person name="Carver A."/>
            <person name="Mondo S."/>
            <person name="Pangilinan J."/>
            <person name="Lipzen A."/>
            <person name="He G."/>
            <person name="Amirebrahimi M."/>
            <person name="Grigoriev I.V."/>
            <person name="Miller A.N."/>
        </authorList>
    </citation>
    <scope>NUCLEOTIDE SEQUENCE [LARGE SCALE GENOMIC DNA]</scope>
    <source>
        <strain evidence="1 2">B22-T-1</strain>
    </source>
</reference>
<gene>
    <name evidence="1" type="ORF">BD289DRAFT_234758</name>
</gene>
<sequence length="174" mass="19169">MGLLGGETNVRSRAFLSLQPLPVSRQLASSSSLWLVSHSSLHFPSLGHDTDCRRLCRLVSKHPAVLCDRPTHCLVPRRLQRTIILPLRPDYLASICDSLPAQRLGRPHHPPWTCTVTYDAPSRSLPGFLDTSQLVTLVTGCHGRLLIQFSPLVLPACPPDLASRSHHTPVPSRS</sequence>
<protein>
    <submittedName>
        <fullName evidence="1">Uncharacterized protein</fullName>
    </submittedName>
</protein>
<dbReference type="InParanoid" id="A0A2T3A9V9"/>
<dbReference type="EMBL" id="KZ678429">
    <property type="protein sequence ID" value="PSR87404.1"/>
    <property type="molecule type" value="Genomic_DNA"/>
</dbReference>
<proteinExistence type="predicted"/>
<keyword evidence="2" id="KW-1185">Reference proteome</keyword>
<name>A0A2T3A9V9_9PEZI</name>